<dbReference type="InterPro" id="IPR020846">
    <property type="entry name" value="MFS_dom"/>
</dbReference>
<comment type="subcellular location">
    <subcellularLocation>
        <location evidence="1">Cell membrane</location>
        <topology evidence="1">Multi-pass membrane protein</topology>
    </subcellularLocation>
</comment>
<keyword evidence="4 6" id="KW-1133">Transmembrane helix</keyword>
<dbReference type="PANTHER" id="PTHR42718:SF9">
    <property type="entry name" value="MAJOR FACILITATOR SUPERFAMILY MULTIDRUG TRANSPORTER MFSC"/>
    <property type="match status" value="1"/>
</dbReference>
<feature type="transmembrane region" description="Helical" evidence="6">
    <location>
        <begin position="107"/>
        <end position="126"/>
    </location>
</feature>
<gene>
    <name evidence="8" type="ORF">FC96_GL002335</name>
</gene>
<evidence type="ECO:0000256" key="3">
    <source>
        <dbReference type="ARBA" id="ARBA00022692"/>
    </source>
</evidence>
<reference evidence="8 9" key="1">
    <citation type="journal article" date="2015" name="Genome Announc.">
        <title>Expanding the biotechnology potential of lactobacilli through comparative genomics of 213 strains and associated genera.</title>
        <authorList>
            <person name="Sun Z."/>
            <person name="Harris H.M."/>
            <person name="McCann A."/>
            <person name="Guo C."/>
            <person name="Argimon S."/>
            <person name="Zhang W."/>
            <person name="Yang X."/>
            <person name="Jeffery I.B."/>
            <person name="Cooney J.C."/>
            <person name="Kagawa T.F."/>
            <person name="Liu W."/>
            <person name="Song Y."/>
            <person name="Salvetti E."/>
            <person name="Wrobel A."/>
            <person name="Rasinkangas P."/>
            <person name="Parkhill J."/>
            <person name="Rea M.C."/>
            <person name="O'Sullivan O."/>
            <person name="Ritari J."/>
            <person name="Douillard F.P."/>
            <person name="Paul Ross R."/>
            <person name="Yang R."/>
            <person name="Briner A.E."/>
            <person name="Felis G.E."/>
            <person name="de Vos W.M."/>
            <person name="Barrangou R."/>
            <person name="Klaenhammer T.R."/>
            <person name="Caufield P.W."/>
            <person name="Cui Y."/>
            <person name="Zhang H."/>
            <person name="O'Toole P.W."/>
        </authorList>
    </citation>
    <scope>NUCLEOTIDE SEQUENCE [LARGE SCALE GENOMIC DNA]</scope>
    <source>
        <strain evidence="8 9">JCM 15530</strain>
    </source>
</reference>
<dbReference type="AlphaFoldDB" id="A0A0R1HM71"/>
<keyword evidence="5 6" id="KW-0472">Membrane</keyword>
<dbReference type="PATRIC" id="fig|1302272.5.peg.2386"/>
<dbReference type="GO" id="GO:0005886">
    <property type="term" value="C:plasma membrane"/>
    <property type="evidence" value="ECO:0007669"/>
    <property type="project" value="UniProtKB-SubCell"/>
</dbReference>
<dbReference type="InterPro" id="IPR011701">
    <property type="entry name" value="MFS"/>
</dbReference>
<feature type="transmembrane region" description="Helical" evidence="6">
    <location>
        <begin position="133"/>
        <end position="150"/>
    </location>
</feature>
<feature type="transmembrane region" description="Helical" evidence="6">
    <location>
        <begin position="229"/>
        <end position="248"/>
    </location>
</feature>
<evidence type="ECO:0000313" key="9">
    <source>
        <dbReference type="Proteomes" id="UP000050911"/>
    </source>
</evidence>
<accession>A0A0R1HM71</accession>
<feature type="transmembrane region" description="Helical" evidence="6">
    <location>
        <begin position="195"/>
        <end position="217"/>
    </location>
</feature>
<feature type="transmembrane region" description="Helical" evidence="6">
    <location>
        <begin position="269"/>
        <end position="290"/>
    </location>
</feature>
<feature type="transmembrane region" description="Helical" evidence="6">
    <location>
        <begin position="50"/>
        <end position="70"/>
    </location>
</feature>
<proteinExistence type="predicted"/>
<feature type="transmembrane region" description="Helical" evidence="6">
    <location>
        <begin position="330"/>
        <end position="349"/>
    </location>
</feature>
<feature type="transmembrane region" description="Helical" evidence="6">
    <location>
        <begin position="435"/>
        <end position="456"/>
    </location>
</feature>
<dbReference type="PANTHER" id="PTHR42718">
    <property type="entry name" value="MAJOR FACILITATOR SUPERFAMILY MULTIDRUG TRANSPORTER MFSC"/>
    <property type="match status" value="1"/>
</dbReference>
<evidence type="ECO:0000313" key="8">
    <source>
        <dbReference type="EMBL" id="KRK47612.1"/>
    </source>
</evidence>
<dbReference type="GO" id="GO:0022857">
    <property type="term" value="F:transmembrane transporter activity"/>
    <property type="evidence" value="ECO:0007669"/>
    <property type="project" value="InterPro"/>
</dbReference>
<evidence type="ECO:0000256" key="6">
    <source>
        <dbReference type="SAM" id="Phobius"/>
    </source>
</evidence>
<evidence type="ECO:0000256" key="2">
    <source>
        <dbReference type="ARBA" id="ARBA00022448"/>
    </source>
</evidence>
<dbReference type="EMBL" id="AZCX01000007">
    <property type="protein sequence ID" value="KRK47612.1"/>
    <property type="molecule type" value="Genomic_DNA"/>
</dbReference>
<dbReference type="RefSeq" id="WP_056942777.1">
    <property type="nucleotide sequence ID" value="NZ_AZCX01000007.1"/>
</dbReference>
<keyword evidence="2" id="KW-0813">Transport</keyword>
<organism evidence="8 9">
    <name type="scientific">Secundilactobacillus kimchicus JCM 15530</name>
    <dbReference type="NCBI Taxonomy" id="1302272"/>
    <lineage>
        <taxon>Bacteria</taxon>
        <taxon>Bacillati</taxon>
        <taxon>Bacillota</taxon>
        <taxon>Bacilli</taxon>
        <taxon>Lactobacillales</taxon>
        <taxon>Lactobacillaceae</taxon>
        <taxon>Secundilactobacillus</taxon>
    </lineage>
</organism>
<dbReference type="Pfam" id="PF07690">
    <property type="entry name" value="MFS_1"/>
    <property type="match status" value="1"/>
</dbReference>
<feature type="transmembrane region" description="Helical" evidence="6">
    <location>
        <begin position="162"/>
        <end position="183"/>
    </location>
</feature>
<dbReference type="SUPFAM" id="SSF103473">
    <property type="entry name" value="MFS general substrate transporter"/>
    <property type="match status" value="1"/>
</dbReference>
<keyword evidence="9" id="KW-1185">Reference proteome</keyword>
<evidence type="ECO:0000256" key="4">
    <source>
        <dbReference type="ARBA" id="ARBA00022989"/>
    </source>
</evidence>
<feature type="transmembrane region" description="Helical" evidence="6">
    <location>
        <begin position="82"/>
        <end position="101"/>
    </location>
</feature>
<feature type="transmembrane region" description="Helical" evidence="6">
    <location>
        <begin position="395"/>
        <end position="415"/>
    </location>
</feature>
<name>A0A0R1HM71_9LACO</name>
<comment type="caution">
    <text evidence="8">The sequence shown here is derived from an EMBL/GenBank/DDBJ whole genome shotgun (WGS) entry which is preliminary data.</text>
</comment>
<dbReference type="OrthoDB" id="9816041at2"/>
<feature type="transmembrane region" description="Helical" evidence="6">
    <location>
        <begin position="302"/>
        <end position="323"/>
    </location>
</feature>
<feature type="domain" description="Major facilitator superfamily (MFS) profile" evidence="7">
    <location>
        <begin position="12"/>
        <end position="459"/>
    </location>
</feature>
<dbReference type="Proteomes" id="UP000050911">
    <property type="component" value="Unassembled WGS sequence"/>
</dbReference>
<dbReference type="Gene3D" id="1.20.1720.10">
    <property type="entry name" value="Multidrug resistance protein D"/>
    <property type="match status" value="1"/>
</dbReference>
<dbReference type="STRING" id="1302272.FC96_GL002335"/>
<evidence type="ECO:0000259" key="7">
    <source>
        <dbReference type="PROSITE" id="PS50850"/>
    </source>
</evidence>
<keyword evidence="3 6" id="KW-0812">Transmembrane</keyword>
<protein>
    <submittedName>
        <fullName evidence="8">Drug resistance efflux protein</fullName>
    </submittedName>
</protein>
<sequence length="466" mass="50318">MEQTVTRKTQLSILAAGLLAFIGILVETSMNVTFPTLIAEFHEKLATVQWLTTGYLLLVTLVMGTTAYAIKRFDARTIFRTAIFMVLIGTLLCAAAPNFWVLLIGRLAQAFATGFATPLMFHLIMSSVPEHRLGVYVGIASMIISFAPALGPTYGGVMNQLLSWRAIFWCALPLIVLVALLGERTITIKASHKNGAFDFGGLGLMTVIFASLVWAFNQAGLHGFTSSQFGLWLAVAIVAILLQIYHARTGHRQLLDWRILKRPIIRLQLINYFFFQFINIGISFVIPIFAENVLEANSLTAGMILFPGALLGACLGPVAGTVYDHKGLPLPLLFANGFVLLSVSLFTIFTDQLNAGILAIFFVLLRLGFNFGFGNLMSDASTHVSLENKADQNSLFSMMQQYAGSIGTGVLAAVISSQERHHDNIAAATLAGGHIDFMILIGLALIAAIAGVTAMGKINKSVSQGG</sequence>
<feature type="transmembrane region" description="Helical" evidence="6">
    <location>
        <begin position="355"/>
        <end position="374"/>
    </location>
</feature>
<dbReference type="PRINTS" id="PR01036">
    <property type="entry name" value="TCRTETB"/>
</dbReference>
<dbReference type="Gene3D" id="1.20.1250.20">
    <property type="entry name" value="MFS general substrate transporter like domains"/>
    <property type="match status" value="1"/>
</dbReference>
<feature type="transmembrane region" description="Helical" evidence="6">
    <location>
        <begin position="12"/>
        <end position="30"/>
    </location>
</feature>
<dbReference type="PROSITE" id="PS50850">
    <property type="entry name" value="MFS"/>
    <property type="match status" value="1"/>
</dbReference>
<evidence type="ECO:0000256" key="5">
    <source>
        <dbReference type="ARBA" id="ARBA00023136"/>
    </source>
</evidence>
<dbReference type="InterPro" id="IPR036259">
    <property type="entry name" value="MFS_trans_sf"/>
</dbReference>
<evidence type="ECO:0000256" key="1">
    <source>
        <dbReference type="ARBA" id="ARBA00004651"/>
    </source>
</evidence>